<gene>
    <name evidence="2" type="ORF">JOM49_002296</name>
</gene>
<reference evidence="2 3" key="1">
    <citation type="submission" date="2021-03" db="EMBL/GenBank/DDBJ databases">
        <title>Sequencing the genomes of 1000 actinobacteria strains.</title>
        <authorList>
            <person name="Klenk H.-P."/>
        </authorList>
    </citation>
    <scope>NUCLEOTIDE SEQUENCE [LARGE SCALE GENOMIC DNA]</scope>
    <source>
        <strain evidence="2 3">DSM 45510</strain>
    </source>
</reference>
<evidence type="ECO:0000313" key="2">
    <source>
        <dbReference type="EMBL" id="MBP2180770.1"/>
    </source>
</evidence>
<evidence type="ECO:0000313" key="3">
    <source>
        <dbReference type="Proteomes" id="UP000741013"/>
    </source>
</evidence>
<protein>
    <submittedName>
        <fullName evidence="2">Uncharacterized protein</fullName>
    </submittedName>
</protein>
<organism evidence="2 3">
    <name type="scientific">Amycolatopsis magusensis</name>
    <dbReference type="NCBI Taxonomy" id="882444"/>
    <lineage>
        <taxon>Bacteria</taxon>
        <taxon>Bacillati</taxon>
        <taxon>Actinomycetota</taxon>
        <taxon>Actinomycetes</taxon>
        <taxon>Pseudonocardiales</taxon>
        <taxon>Pseudonocardiaceae</taxon>
        <taxon>Amycolatopsis</taxon>
    </lineage>
</organism>
<keyword evidence="3" id="KW-1185">Reference proteome</keyword>
<accession>A0ABS4PPG2</accession>
<proteinExistence type="predicted"/>
<name>A0ABS4PPG2_9PSEU</name>
<dbReference type="RefSeq" id="WP_209664274.1">
    <property type="nucleotide sequence ID" value="NZ_JAGGMS010000001.1"/>
</dbReference>
<sequence>MSVSRKDDRHNEDLVDEIADSFSKAVRAKQEESGDDTPKPAFVITGDRRDQDRKRRSR</sequence>
<evidence type="ECO:0000256" key="1">
    <source>
        <dbReference type="SAM" id="MobiDB-lite"/>
    </source>
</evidence>
<feature type="compositionally biased region" description="Basic and acidic residues" evidence="1">
    <location>
        <begin position="46"/>
        <end position="58"/>
    </location>
</feature>
<feature type="region of interest" description="Disordered" evidence="1">
    <location>
        <begin position="25"/>
        <end position="58"/>
    </location>
</feature>
<dbReference type="EMBL" id="JAGGMS010000001">
    <property type="protein sequence ID" value="MBP2180770.1"/>
    <property type="molecule type" value="Genomic_DNA"/>
</dbReference>
<dbReference type="Proteomes" id="UP000741013">
    <property type="component" value="Unassembled WGS sequence"/>
</dbReference>
<comment type="caution">
    <text evidence="2">The sequence shown here is derived from an EMBL/GenBank/DDBJ whole genome shotgun (WGS) entry which is preliminary data.</text>
</comment>
<feature type="compositionally biased region" description="Basic and acidic residues" evidence="1">
    <location>
        <begin position="28"/>
        <end position="38"/>
    </location>
</feature>